<sequence length="181" mass="20474">MALELVADILFALIDLVRMSLIVAIPGFLLVLAGQHLFKKLREKFKLNWIQAAGITTYAIVLAIVFIVYLYPFALSFMERAQTGSAPVPIMELTLVDYGVMVFATIAKNLLTALVFTFLLLPLLFFASFASEKIRERHKMPEIANTFVAVFCTAFVSWAIVLFIFPWILNGVLYLLFWSQI</sequence>
<protein>
    <submittedName>
        <fullName evidence="2">Uncharacterized protein</fullName>
    </submittedName>
</protein>
<accession>A0A938YRT4</accession>
<feature type="transmembrane region" description="Helical" evidence="1">
    <location>
        <begin position="55"/>
        <end position="78"/>
    </location>
</feature>
<keyword evidence="1" id="KW-0812">Transmembrane</keyword>
<feature type="transmembrane region" description="Helical" evidence="1">
    <location>
        <begin position="98"/>
        <end position="126"/>
    </location>
</feature>
<dbReference type="EMBL" id="JAFGDB010000080">
    <property type="protein sequence ID" value="MBN2067750.1"/>
    <property type="molecule type" value="Genomic_DNA"/>
</dbReference>
<gene>
    <name evidence="2" type="ORF">JW744_04745</name>
</gene>
<comment type="caution">
    <text evidence="2">The sequence shown here is derived from an EMBL/GenBank/DDBJ whole genome shotgun (WGS) entry which is preliminary data.</text>
</comment>
<dbReference type="AlphaFoldDB" id="A0A938YRT4"/>
<name>A0A938YRT4_9ARCH</name>
<proteinExistence type="predicted"/>
<feature type="transmembrane region" description="Helical" evidence="1">
    <location>
        <begin position="147"/>
        <end position="169"/>
    </location>
</feature>
<dbReference type="Proteomes" id="UP000809243">
    <property type="component" value="Unassembled WGS sequence"/>
</dbReference>
<organism evidence="2 3">
    <name type="scientific">Candidatus Iainarchaeum sp</name>
    <dbReference type="NCBI Taxonomy" id="3101447"/>
    <lineage>
        <taxon>Archaea</taxon>
        <taxon>Candidatus Iainarchaeota</taxon>
        <taxon>Candidatus Iainarchaeia</taxon>
        <taxon>Candidatus Iainarchaeales</taxon>
        <taxon>Candidatus Iainarchaeaceae</taxon>
        <taxon>Candidatus Iainarchaeum</taxon>
    </lineage>
</organism>
<evidence type="ECO:0000256" key="1">
    <source>
        <dbReference type="SAM" id="Phobius"/>
    </source>
</evidence>
<keyword evidence="1" id="KW-0472">Membrane</keyword>
<feature type="transmembrane region" description="Helical" evidence="1">
    <location>
        <begin position="12"/>
        <end position="34"/>
    </location>
</feature>
<reference evidence="2" key="1">
    <citation type="submission" date="2021-01" db="EMBL/GenBank/DDBJ databases">
        <title>Active Sulfur Cycling in an Early Earth Analoge.</title>
        <authorList>
            <person name="Hahn C.R."/>
            <person name="Youssef N.H."/>
            <person name="Elshahed M."/>
        </authorList>
    </citation>
    <scope>NUCLEOTIDE SEQUENCE</scope>
    <source>
        <strain evidence="2">Zod_Metabat.1151</strain>
    </source>
</reference>
<evidence type="ECO:0000313" key="3">
    <source>
        <dbReference type="Proteomes" id="UP000809243"/>
    </source>
</evidence>
<keyword evidence="1" id="KW-1133">Transmembrane helix</keyword>
<evidence type="ECO:0000313" key="2">
    <source>
        <dbReference type="EMBL" id="MBN2067750.1"/>
    </source>
</evidence>